<keyword evidence="1" id="KW-0540">Nuclease</keyword>
<gene>
    <name evidence="4" type="ORF">SDC9_42074</name>
</gene>
<dbReference type="PANTHER" id="PTHR33607:SF2">
    <property type="entry name" value="ENDONUCLEASE-1"/>
    <property type="match status" value="1"/>
</dbReference>
<dbReference type="EMBL" id="VSSQ01000486">
    <property type="protein sequence ID" value="MPL95901.1"/>
    <property type="molecule type" value="Genomic_DNA"/>
</dbReference>
<evidence type="ECO:0000259" key="3">
    <source>
        <dbReference type="PROSITE" id="PS51841"/>
    </source>
</evidence>
<organism evidence="4">
    <name type="scientific">bioreactor metagenome</name>
    <dbReference type="NCBI Taxonomy" id="1076179"/>
    <lineage>
        <taxon>unclassified sequences</taxon>
        <taxon>metagenomes</taxon>
        <taxon>ecological metagenomes</taxon>
    </lineage>
</organism>
<dbReference type="SUPFAM" id="SSF49265">
    <property type="entry name" value="Fibronectin type III"/>
    <property type="match status" value="1"/>
</dbReference>
<dbReference type="InterPro" id="IPR036116">
    <property type="entry name" value="FN3_sf"/>
</dbReference>
<dbReference type="Pfam" id="PF04231">
    <property type="entry name" value="Endonuclease_1"/>
    <property type="match status" value="1"/>
</dbReference>
<dbReference type="AlphaFoldDB" id="A0A644VWV9"/>
<evidence type="ECO:0000256" key="2">
    <source>
        <dbReference type="ARBA" id="ARBA00022801"/>
    </source>
</evidence>
<dbReference type="PROSITE" id="PS51841">
    <property type="entry name" value="LTD"/>
    <property type="match status" value="1"/>
</dbReference>
<keyword evidence="2" id="KW-0378">Hydrolase</keyword>
<comment type="caution">
    <text evidence="4">The sequence shown here is derived from an EMBL/GenBank/DDBJ whole genome shotgun (WGS) entry which is preliminary data.</text>
</comment>
<proteinExistence type="predicted"/>
<name>A0A644VWV9_9ZZZZ</name>
<dbReference type="GO" id="GO:0016787">
    <property type="term" value="F:hydrolase activity"/>
    <property type="evidence" value="ECO:0007669"/>
    <property type="project" value="UniProtKB-KW"/>
</dbReference>
<accession>A0A644VWV9</accession>
<dbReference type="InterPro" id="IPR044925">
    <property type="entry name" value="His-Me_finger_sf"/>
</dbReference>
<reference evidence="4" key="1">
    <citation type="submission" date="2019-08" db="EMBL/GenBank/DDBJ databases">
        <authorList>
            <person name="Kucharzyk K."/>
            <person name="Murdoch R.W."/>
            <person name="Higgins S."/>
            <person name="Loffler F."/>
        </authorList>
    </citation>
    <scope>NUCLEOTIDE SEQUENCE</scope>
</reference>
<sequence length="945" mass="104598">MNTNGFKRLFFLWFLFLIHTGFLSAQIPAGYYYNARNKQKVALKTALHELTKPLRVLRYGSGTGYTWEGFFYTDKNQDGSVIDMYSPVIRYFDGFKSVSGMHIEHAFPKSWWGGHEWPVYKDLFHLYPADGSINMSKSNNPLGVVTGTPTSDNGISKVGPATYPGYSGNVFEPADEFKGDFARSYFYVVTAYQDLAPYWNSPMLNKNTYPVWTPWAIELLKQWHEQDPVSMKEALRQEAVFNIQGNRNPFIDYPDLVQYIWGSDTVKVYPFPVETAPFIASPRLGEKVSFDVILQGDSLVKPIWVQGVNITSGLNISLKKNNPGFSLKTTSLSQQNALNGTSIELIFCPTSSGSFIDTLMISGGGLTQPRLVPVSGKASKDFMVLEADEHTPVGAKLSWIADPHATDYQLTVFQGAAKAGNLLISSYVEGSGYNKAVELYNGTGRALDLSDYTLMKQSNGTGDFKTPYRMSGSLINNKTYLIALNDSRNILEATADAVNDSVMSFNGNDAIALYHNGIMIDVVGYSDAGSALIWGENKTLKRKSSVTHPVTRYDEFEWNTHPVDYFDLLGSHQIAYQTPEVPLIQSVSTQAKPYFIVEGLSPESTYNYHVDVIEPGKSTRSVNTIQFKTTGLSAPEVNAARDIQSSGFTANWEPDIYTNTYLLDVFALTGTGDVTVIEGFDNIGLSGKVIFPDGWLGTASGRYTTAASSGIATPSLQLANAGEYVQTKTYPHPVKSLSFMYRFPSSGTGSYFILQAFTGENWEKIDSVAYSNTSKYYPSYNFTIEDNVTAFKITYYKVAGNFALDDFTIIYGNQEVNYILQHEPVTGNERLVDSLEPQTNYYYTVRSTLGNSVSPSSEQVKVTTSLDTGEIPTKLPVIKYSNTANGVCLTGLAGGEIVRVYTVSGILCHQQEAKGNSLNISLKSSDVYILSVQNEDYSAFRKIIR</sequence>
<dbReference type="SUPFAM" id="SSF54060">
    <property type="entry name" value="His-Me finger endonucleases"/>
    <property type="match status" value="1"/>
</dbReference>
<dbReference type="InterPro" id="IPR007346">
    <property type="entry name" value="Endonuclease-I"/>
</dbReference>
<dbReference type="PANTHER" id="PTHR33607">
    <property type="entry name" value="ENDONUCLEASE-1"/>
    <property type="match status" value="1"/>
</dbReference>
<protein>
    <recommendedName>
        <fullName evidence="3">LTD domain-containing protein</fullName>
    </recommendedName>
</protein>
<evidence type="ECO:0000256" key="1">
    <source>
        <dbReference type="ARBA" id="ARBA00022722"/>
    </source>
</evidence>
<dbReference type="GO" id="GO:0004518">
    <property type="term" value="F:nuclease activity"/>
    <property type="evidence" value="ECO:0007669"/>
    <property type="project" value="UniProtKB-KW"/>
</dbReference>
<evidence type="ECO:0000313" key="4">
    <source>
        <dbReference type="EMBL" id="MPL95901.1"/>
    </source>
</evidence>
<dbReference type="InterPro" id="IPR001322">
    <property type="entry name" value="Lamin_tail_dom"/>
</dbReference>
<feature type="domain" description="LTD" evidence="3">
    <location>
        <begin position="409"/>
        <end position="527"/>
    </location>
</feature>
<dbReference type="Pfam" id="PF00932">
    <property type="entry name" value="LTD"/>
    <property type="match status" value="1"/>
</dbReference>